<keyword evidence="10" id="KW-1185">Reference proteome</keyword>
<protein>
    <recommendedName>
        <fullName evidence="4 7">Signal peptidase I</fullName>
        <ecNumber evidence="4 7">3.4.21.89</ecNumber>
    </recommendedName>
</protein>
<keyword evidence="5 7" id="KW-0645">Protease</keyword>
<dbReference type="NCBIfam" id="TIGR02227">
    <property type="entry name" value="sigpep_I_bact"/>
    <property type="match status" value="1"/>
</dbReference>
<dbReference type="PROSITE" id="PS00761">
    <property type="entry name" value="SPASE_I_3"/>
    <property type="match status" value="1"/>
</dbReference>
<comment type="catalytic activity">
    <reaction evidence="1 7">
        <text>Cleavage of hydrophobic, N-terminal signal or leader sequences from secreted and periplasmic proteins.</text>
        <dbReference type="EC" id="3.4.21.89"/>
    </reaction>
</comment>
<dbReference type="CDD" id="cd06530">
    <property type="entry name" value="S26_SPase_I"/>
    <property type="match status" value="1"/>
</dbReference>
<dbReference type="GO" id="GO:0009003">
    <property type="term" value="F:signal peptidase activity"/>
    <property type="evidence" value="ECO:0007669"/>
    <property type="project" value="UniProtKB-EC"/>
</dbReference>
<sequence length="238" mass="25337">MTTDAPAASAPRPIWRRIVGSTWFHLIAAFVVAGLLLTFVAKPYLVPSASMESTLQPGDRLMVNRLAYVGSEPATGDIIVFDADETWGTHATESEPWWKAAARWVGEVTGFGPSGPHTLVKRVIAGPGQVVECCTASGAITVDGVALDETYLGSDFPFEAGTLDCTTEPASLRCFDAVTVPPGSYLVLGDNRANSSDSAAHCRGAPDADDSCWRWATRDDVVGKVSLILWPIGRWGAL</sequence>
<dbReference type="RefSeq" id="WP_307362398.1">
    <property type="nucleotide sequence ID" value="NZ_JAUSXK010000001.1"/>
</dbReference>
<dbReference type="PROSITE" id="PS00501">
    <property type="entry name" value="SPASE_I_1"/>
    <property type="match status" value="1"/>
</dbReference>
<organism evidence="9 10">
    <name type="scientific">Microbacterium murale</name>
    <dbReference type="NCBI Taxonomy" id="1081040"/>
    <lineage>
        <taxon>Bacteria</taxon>
        <taxon>Bacillati</taxon>
        <taxon>Actinomycetota</taxon>
        <taxon>Actinomycetes</taxon>
        <taxon>Micrococcales</taxon>
        <taxon>Microbacteriaceae</taxon>
        <taxon>Microbacterium</taxon>
    </lineage>
</organism>
<evidence type="ECO:0000256" key="7">
    <source>
        <dbReference type="RuleBase" id="RU362042"/>
    </source>
</evidence>
<evidence type="ECO:0000313" key="10">
    <source>
        <dbReference type="Proteomes" id="UP001239085"/>
    </source>
</evidence>
<dbReference type="InterPro" id="IPR000223">
    <property type="entry name" value="Pept_S26A_signal_pept_1"/>
</dbReference>
<gene>
    <name evidence="9" type="ORF">QFZ46_002715</name>
</gene>
<dbReference type="PRINTS" id="PR00727">
    <property type="entry name" value="LEADERPTASE"/>
</dbReference>
<evidence type="ECO:0000256" key="1">
    <source>
        <dbReference type="ARBA" id="ARBA00000677"/>
    </source>
</evidence>
<comment type="caution">
    <text evidence="9">The sequence shown here is derived from an EMBL/GenBank/DDBJ whole genome shotgun (WGS) entry which is preliminary data.</text>
</comment>
<dbReference type="PANTHER" id="PTHR43390">
    <property type="entry name" value="SIGNAL PEPTIDASE I"/>
    <property type="match status" value="1"/>
</dbReference>
<dbReference type="Pfam" id="PF10502">
    <property type="entry name" value="Peptidase_S26"/>
    <property type="match status" value="1"/>
</dbReference>
<evidence type="ECO:0000256" key="5">
    <source>
        <dbReference type="ARBA" id="ARBA00022670"/>
    </source>
</evidence>
<dbReference type="SUPFAM" id="SSF51306">
    <property type="entry name" value="LexA/Signal peptidase"/>
    <property type="match status" value="1"/>
</dbReference>
<keyword evidence="7" id="KW-0472">Membrane</keyword>
<dbReference type="InterPro" id="IPR019756">
    <property type="entry name" value="Pept_S26A_signal_pept_1_Ser-AS"/>
</dbReference>
<comment type="subcellular location">
    <subcellularLocation>
        <location evidence="2">Cell membrane</location>
        <topology evidence="2">Single-pass type II membrane protein</topology>
    </subcellularLocation>
    <subcellularLocation>
        <location evidence="7">Membrane</location>
        <topology evidence="7">Single-pass type II membrane protein</topology>
    </subcellularLocation>
</comment>
<dbReference type="PANTHER" id="PTHR43390:SF1">
    <property type="entry name" value="CHLOROPLAST PROCESSING PEPTIDASE"/>
    <property type="match status" value="1"/>
</dbReference>
<accession>A0ABU0PB32</accession>
<keyword evidence="7" id="KW-0812">Transmembrane</keyword>
<feature type="domain" description="Peptidase S26" evidence="8">
    <location>
        <begin position="26"/>
        <end position="230"/>
    </location>
</feature>
<dbReference type="Proteomes" id="UP001239085">
    <property type="component" value="Unassembled WGS sequence"/>
</dbReference>
<dbReference type="EMBL" id="JAUSXK010000001">
    <property type="protein sequence ID" value="MDQ0644555.1"/>
    <property type="molecule type" value="Genomic_DNA"/>
</dbReference>
<evidence type="ECO:0000256" key="3">
    <source>
        <dbReference type="ARBA" id="ARBA00009370"/>
    </source>
</evidence>
<dbReference type="InterPro" id="IPR036286">
    <property type="entry name" value="LexA/Signal_pep-like_sf"/>
</dbReference>
<proteinExistence type="inferred from homology"/>
<reference evidence="9 10" key="1">
    <citation type="submission" date="2023-07" db="EMBL/GenBank/DDBJ databases">
        <title>Comparative genomics of wheat-associated soil bacteria to identify genetic determinants of phenazine resistance.</title>
        <authorList>
            <person name="Mouncey N."/>
        </authorList>
    </citation>
    <scope>NUCLEOTIDE SEQUENCE [LARGE SCALE GENOMIC DNA]</scope>
    <source>
        <strain evidence="9 10">W2I7</strain>
    </source>
</reference>
<dbReference type="InterPro" id="IPR019533">
    <property type="entry name" value="Peptidase_S26"/>
</dbReference>
<keyword evidence="6 7" id="KW-0378">Hydrolase</keyword>
<feature type="transmembrane region" description="Helical" evidence="7">
    <location>
        <begin position="22"/>
        <end position="41"/>
    </location>
</feature>
<keyword evidence="7" id="KW-1133">Transmembrane helix</keyword>
<dbReference type="Gene3D" id="2.10.109.10">
    <property type="entry name" value="Umud Fragment, subunit A"/>
    <property type="match status" value="1"/>
</dbReference>
<evidence type="ECO:0000256" key="2">
    <source>
        <dbReference type="ARBA" id="ARBA00004401"/>
    </source>
</evidence>
<evidence type="ECO:0000259" key="8">
    <source>
        <dbReference type="Pfam" id="PF10502"/>
    </source>
</evidence>
<comment type="similarity">
    <text evidence="3 7">Belongs to the peptidase S26 family.</text>
</comment>
<name>A0ABU0PB32_9MICO</name>
<evidence type="ECO:0000256" key="4">
    <source>
        <dbReference type="ARBA" id="ARBA00013208"/>
    </source>
</evidence>
<dbReference type="EC" id="3.4.21.89" evidence="4 7"/>
<evidence type="ECO:0000256" key="6">
    <source>
        <dbReference type="ARBA" id="ARBA00022801"/>
    </source>
</evidence>
<evidence type="ECO:0000313" key="9">
    <source>
        <dbReference type="EMBL" id="MDQ0644555.1"/>
    </source>
</evidence>
<dbReference type="InterPro" id="IPR019758">
    <property type="entry name" value="Pept_S26A_signal_pept_1_CS"/>
</dbReference>